<dbReference type="GO" id="GO:0004197">
    <property type="term" value="F:cysteine-type endopeptidase activity"/>
    <property type="evidence" value="ECO:0007669"/>
    <property type="project" value="InterPro"/>
</dbReference>
<dbReference type="AlphaFoldDB" id="A0AAD7HF09"/>
<evidence type="ECO:0000256" key="2">
    <source>
        <dbReference type="ARBA" id="ARBA00022703"/>
    </source>
</evidence>
<keyword evidence="2" id="KW-0053">Apoptosis</keyword>
<dbReference type="PANTHER" id="PTHR48104:SF30">
    <property type="entry name" value="METACASPASE-1"/>
    <property type="match status" value="1"/>
</dbReference>
<dbReference type="InterPro" id="IPR029030">
    <property type="entry name" value="Caspase-like_dom_sf"/>
</dbReference>
<evidence type="ECO:0000313" key="7">
    <source>
        <dbReference type="Proteomes" id="UP001215598"/>
    </source>
</evidence>
<reference evidence="6" key="1">
    <citation type="submission" date="2023-03" db="EMBL/GenBank/DDBJ databases">
        <title>Massive genome expansion in bonnet fungi (Mycena s.s.) driven by repeated elements and novel gene families across ecological guilds.</title>
        <authorList>
            <consortium name="Lawrence Berkeley National Laboratory"/>
            <person name="Harder C.B."/>
            <person name="Miyauchi S."/>
            <person name="Viragh M."/>
            <person name="Kuo A."/>
            <person name="Thoen E."/>
            <person name="Andreopoulos B."/>
            <person name="Lu D."/>
            <person name="Skrede I."/>
            <person name="Drula E."/>
            <person name="Henrissat B."/>
            <person name="Morin E."/>
            <person name="Kohler A."/>
            <person name="Barry K."/>
            <person name="LaButti K."/>
            <person name="Morin E."/>
            <person name="Salamov A."/>
            <person name="Lipzen A."/>
            <person name="Mereny Z."/>
            <person name="Hegedus B."/>
            <person name="Baldrian P."/>
            <person name="Stursova M."/>
            <person name="Weitz H."/>
            <person name="Taylor A."/>
            <person name="Grigoriev I.V."/>
            <person name="Nagy L.G."/>
            <person name="Martin F."/>
            <person name="Kauserud H."/>
        </authorList>
    </citation>
    <scope>NUCLEOTIDE SEQUENCE</scope>
    <source>
        <strain evidence="6">CBHHK182m</strain>
    </source>
</reference>
<keyword evidence="3" id="KW-0788">Thiol protease</keyword>
<dbReference type="SUPFAM" id="SSF52129">
    <property type="entry name" value="Caspase-like"/>
    <property type="match status" value="1"/>
</dbReference>
<dbReference type="Pfam" id="PF00656">
    <property type="entry name" value="Peptidase_C14"/>
    <property type="match status" value="1"/>
</dbReference>
<sequence length="440" mass="48637">MMWDLSGASSPSVAMPIPSVSGSHREHGHHHVRSSSVPGPPTPGWSLSRGPTPTPMQVPTSFINSDAGSYNYQPTPRGFLHPNHAHAQPAHRAHAQPAHHAHAQPVHHAHAQPVHHAHTQPVHHRPHSPAPPRHHDQHHHAAPPPIPRPVVHHRPLLPAVAPHFLYSKCTGRRRALCIGINYTGQRHELHGCINDAKHVFSFLVRHAGYKAEDIVVLTDDSPHARGLPTRKNIIDAMHWLVQGAKTHDALFFHYSGHGGQTPDKDRDEVDGYDEVIFPVDYKRNGHIVDDEMHDIMVKPLPTGCRLTAVFDSCHSGTALDLPFIYDHHGRLKGRQISPRAILRKATTADVISLSGCKDGGTSMDTFADGKAVGAASHAFIKAIEAHPHQSYRDFLRNIRVLLHPKFSQKPQLGSSHPIASLFPRLFPSLVANHCTCRTRR</sequence>
<organism evidence="6 7">
    <name type="scientific">Mycena metata</name>
    <dbReference type="NCBI Taxonomy" id="1033252"/>
    <lineage>
        <taxon>Eukaryota</taxon>
        <taxon>Fungi</taxon>
        <taxon>Dikarya</taxon>
        <taxon>Basidiomycota</taxon>
        <taxon>Agaricomycotina</taxon>
        <taxon>Agaricomycetes</taxon>
        <taxon>Agaricomycetidae</taxon>
        <taxon>Agaricales</taxon>
        <taxon>Marasmiineae</taxon>
        <taxon>Mycenaceae</taxon>
        <taxon>Mycena</taxon>
    </lineage>
</organism>
<comment type="caution">
    <text evidence="6">The sequence shown here is derived from an EMBL/GenBank/DDBJ whole genome shotgun (WGS) entry which is preliminary data.</text>
</comment>
<name>A0AAD7HF09_9AGAR</name>
<keyword evidence="3" id="KW-0378">Hydrolase</keyword>
<evidence type="ECO:0000256" key="4">
    <source>
        <dbReference type="SAM" id="MobiDB-lite"/>
    </source>
</evidence>
<feature type="domain" description="Peptidase C14 caspase" evidence="5">
    <location>
        <begin position="172"/>
        <end position="417"/>
    </location>
</feature>
<comment type="similarity">
    <text evidence="1">Belongs to the peptidase C14B family.</text>
</comment>
<gene>
    <name evidence="6" type="ORF">B0H16DRAFT_1700309</name>
</gene>
<evidence type="ECO:0000313" key="6">
    <source>
        <dbReference type="EMBL" id="KAJ7719279.1"/>
    </source>
</evidence>
<feature type="compositionally biased region" description="Basic residues" evidence="4">
    <location>
        <begin position="89"/>
        <end position="127"/>
    </location>
</feature>
<dbReference type="GO" id="GO:0006915">
    <property type="term" value="P:apoptotic process"/>
    <property type="evidence" value="ECO:0007669"/>
    <property type="project" value="UniProtKB-KW"/>
</dbReference>
<dbReference type="Gene3D" id="3.40.50.12660">
    <property type="match status" value="1"/>
</dbReference>
<dbReference type="InterPro" id="IPR011600">
    <property type="entry name" value="Pept_C14_caspase"/>
</dbReference>
<proteinExistence type="inferred from homology"/>
<dbReference type="PANTHER" id="PTHR48104">
    <property type="entry name" value="METACASPASE-4"/>
    <property type="match status" value="1"/>
</dbReference>
<evidence type="ECO:0000259" key="5">
    <source>
        <dbReference type="Pfam" id="PF00656"/>
    </source>
</evidence>
<feature type="region of interest" description="Disordered" evidence="4">
    <location>
        <begin position="1"/>
        <end position="150"/>
    </location>
</feature>
<evidence type="ECO:0000256" key="1">
    <source>
        <dbReference type="ARBA" id="ARBA00009005"/>
    </source>
</evidence>
<dbReference type="Proteomes" id="UP001215598">
    <property type="component" value="Unassembled WGS sequence"/>
</dbReference>
<dbReference type="EMBL" id="JARKIB010000254">
    <property type="protein sequence ID" value="KAJ7719279.1"/>
    <property type="molecule type" value="Genomic_DNA"/>
</dbReference>
<dbReference type="GO" id="GO:0006508">
    <property type="term" value="P:proteolysis"/>
    <property type="evidence" value="ECO:0007669"/>
    <property type="project" value="InterPro"/>
</dbReference>
<evidence type="ECO:0000256" key="3">
    <source>
        <dbReference type="ARBA" id="ARBA00022807"/>
    </source>
</evidence>
<keyword evidence="3" id="KW-0645">Protease</keyword>
<dbReference type="GO" id="GO:0005737">
    <property type="term" value="C:cytoplasm"/>
    <property type="evidence" value="ECO:0007669"/>
    <property type="project" value="TreeGrafter"/>
</dbReference>
<accession>A0AAD7HF09</accession>
<feature type="compositionally biased region" description="Polar residues" evidence="4">
    <location>
        <begin position="49"/>
        <end position="74"/>
    </location>
</feature>
<keyword evidence="7" id="KW-1185">Reference proteome</keyword>
<dbReference type="InterPro" id="IPR050452">
    <property type="entry name" value="Metacaspase"/>
</dbReference>
<protein>
    <submittedName>
        <fullName evidence="6">Caspase domain-containing protein</fullName>
    </submittedName>
</protein>